<evidence type="ECO:0000256" key="3">
    <source>
        <dbReference type="ARBA" id="ARBA00022692"/>
    </source>
</evidence>
<dbReference type="InterPro" id="IPR036259">
    <property type="entry name" value="MFS_trans_sf"/>
</dbReference>
<evidence type="ECO:0000256" key="1">
    <source>
        <dbReference type="ARBA" id="ARBA00004141"/>
    </source>
</evidence>
<comment type="caution">
    <text evidence="9">The sequence shown here is derived from an EMBL/GenBank/DDBJ whole genome shotgun (WGS) entry which is preliminary data.</text>
</comment>
<keyword evidence="4 7" id="KW-1133">Transmembrane helix</keyword>
<evidence type="ECO:0000256" key="5">
    <source>
        <dbReference type="ARBA" id="ARBA00023136"/>
    </source>
</evidence>
<dbReference type="GO" id="GO:0022857">
    <property type="term" value="F:transmembrane transporter activity"/>
    <property type="evidence" value="ECO:0007669"/>
    <property type="project" value="InterPro"/>
</dbReference>
<dbReference type="STRING" id="137246.A0A401T021"/>
<sequence length="231" mass="25508">MSSPGSETATVNFHISRCKSYLVVAILFLINLLNYMDRSIIAGILDGIQDYFKISDSSAGLLQTVFICSYMILAPLFGYLGDRYNRKVLMFVGILIWCAVTLAGSFVTKSYFWVLVLCRALVGVGEASYSTIAPTIIADLFVDDARTLMISIFYIAIPVGSGLGYILGSGVMKLSGDWHWSMRVTPCVGLVVLILLILFVPNPPRGASEQRTDSPESRTSWLQDVKYLFTK</sequence>
<keyword evidence="10" id="KW-1185">Reference proteome</keyword>
<feature type="transmembrane region" description="Helical" evidence="7">
    <location>
        <begin position="112"/>
        <end position="136"/>
    </location>
</feature>
<feature type="transmembrane region" description="Helical" evidence="7">
    <location>
        <begin position="88"/>
        <end position="106"/>
    </location>
</feature>
<dbReference type="PANTHER" id="PTHR23505">
    <property type="entry name" value="SPINSTER"/>
    <property type="match status" value="1"/>
</dbReference>
<dbReference type="AlphaFoldDB" id="A0A401T021"/>
<dbReference type="OrthoDB" id="6770063at2759"/>
<evidence type="ECO:0000256" key="6">
    <source>
        <dbReference type="ARBA" id="ARBA00024338"/>
    </source>
</evidence>
<evidence type="ECO:0000256" key="2">
    <source>
        <dbReference type="ARBA" id="ARBA00022448"/>
    </source>
</evidence>
<evidence type="ECO:0000313" key="10">
    <source>
        <dbReference type="Proteomes" id="UP000287033"/>
    </source>
</evidence>
<evidence type="ECO:0000256" key="4">
    <source>
        <dbReference type="ARBA" id="ARBA00022989"/>
    </source>
</evidence>
<dbReference type="Gene3D" id="1.20.1250.20">
    <property type="entry name" value="MFS general substrate transporter like domains"/>
    <property type="match status" value="1"/>
</dbReference>
<feature type="transmembrane region" description="Helical" evidence="7">
    <location>
        <begin position="148"/>
        <end position="168"/>
    </location>
</feature>
<dbReference type="OMA" id="HFMENAY"/>
<keyword evidence="3 7" id="KW-0812">Transmembrane</keyword>
<comment type="similarity">
    <text evidence="6">Belongs to the major facilitator superfamily. Spinster (TC 2.A.1.49) family.</text>
</comment>
<feature type="transmembrane region" description="Helical" evidence="7">
    <location>
        <begin position="61"/>
        <end position="81"/>
    </location>
</feature>
<gene>
    <name evidence="9" type="ORF">chiPu_0014483</name>
</gene>
<dbReference type="InterPro" id="IPR011701">
    <property type="entry name" value="MFS"/>
</dbReference>
<evidence type="ECO:0000259" key="8">
    <source>
        <dbReference type="PROSITE" id="PS50850"/>
    </source>
</evidence>
<feature type="transmembrane region" description="Helical" evidence="7">
    <location>
        <begin position="21"/>
        <end position="41"/>
    </location>
</feature>
<accession>A0A401T021</accession>
<dbReference type="Proteomes" id="UP000287033">
    <property type="component" value="Unassembled WGS sequence"/>
</dbReference>
<feature type="transmembrane region" description="Helical" evidence="7">
    <location>
        <begin position="180"/>
        <end position="201"/>
    </location>
</feature>
<dbReference type="Pfam" id="PF07690">
    <property type="entry name" value="MFS_1"/>
    <property type="match status" value="1"/>
</dbReference>
<keyword evidence="5 7" id="KW-0472">Membrane</keyword>
<dbReference type="InterPro" id="IPR044770">
    <property type="entry name" value="MFS_spinster-like"/>
</dbReference>
<reference evidence="9 10" key="1">
    <citation type="journal article" date="2018" name="Nat. Ecol. Evol.">
        <title>Shark genomes provide insights into elasmobranch evolution and the origin of vertebrates.</title>
        <authorList>
            <person name="Hara Y"/>
            <person name="Yamaguchi K"/>
            <person name="Onimaru K"/>
            <person name="Kadota M"/>
            <person name="Koyanagi M"/>
            <person name="Keeley SD"/>
            <person name="Tatsumi K"/>
            <person name="Tanaka K"/>
            <person name="Motone F"/>
            <person name="Kageyama Y"/>
            <person name="Nozu R"/>
            <person name="Adachi N"/>
            <person name="Nishimura O"/>
            <person name="Nakagawa R"/>
            <person name="Tanegashima C"/>
            <person name="Kiyatake I"/>
            <person name="Matsumoto R"/>
            <person name="Murakumo K"/>
            <person name="Nishida K"/>
            <person name="Terakita A"/>
            <person name="Kuratani S"/>
            <person name="Sato K"/>
            <person name="Hyodo S Kuraku.S."/>
        </authorList>
    </citation>
    <scope>NUCLEOTIDE SEQUENCE [LARGE SCALE GENOMIC DNA]</scope>
</reference>
<feature type="domain" description="Major facilitator superfamily (MFS) profile" evidence="8">
    <location>
        <begin position="23"/>
        <end position="231"/>
    </location>
</feature>
<dbReference type="SUPFAM" id="SSF103473">
    <property type="entry name" value="MFS general substrate transporter"/>
    <property type="match status" value="1"/>
</dbReference>
<proteinExistence type="inferred from homology"/>
<dbReference type="EMBL" id="BEZZ01000771">
    <property type="protein sequence ID" value="GCC35993.1"/>
    <property type="molecule type" value="Genomic_DNA"/>
</dbReference>
<protein>
    <recommendedName>
        <fullName evidence="8">Major facilitator superfamily (MFS) profile domain-containing protein</fullName>
    </recommendedName>
</protein>
<name>A0A401T021_CHIPU</name>
<dbReference type="CDD" id="cd17328">
    <property type="entry name" value="MFS_spinster_like"/>
    <property type="match status" value="1"/>
</dbReference>
<dbReference type="PANTHER" id="PTHR23505:SF3">
    <property type="entry name" value="PROTEIN SPINSTER HOMOLOG 3"/>
    <property type="match status" value="1"/>
</dbReference>
<dbReference type="GO" id="GO:0016020">
    <property type="term" value="C:membrane"/>
    <property type="evidence" value="ECO:0007669"/>
    <property type="project" value="UniProtKB-SubCell"/>
</dbReference>
<dbReference type="PROSITE" id="PS50850">
    <property type="entry name" value="MFS"/>
    <property type="match status" value="1"/>
</dbReference>
<organism evidence="9 10">
    <name type="scientific">Chiloscyllium punctatum</name>
    <name type="common">Brownbanded bambooshark</name>
    <name type="synonym">Hemiscyllium punctatum</name>
    <dbReference type="NCBI Taxonomy" id="137246"/>
    <lineage>
        <taxon>Eukaryota</taxon>
        <taxon>Metazoa</taxon>
        <taxon>Chordata</taxon>
        <taxon>Craniata</taxon>
        <taxon>Vertebrata</taxon>
        <taxon>Chondrichthyes</taxon>
        <taxon>Elasmobranchii</taxon>
        <taxon>Galeomorphii</taxon>
        <taxon>Galeoidea</taxon>
        <taxon>Orectolobiformes</taxon>
        <taxon>Hemiscylliidae</taxon>
        <taxon>Chiloscyllium</taxon>
    </lineage>
</organism>
<evidence type="ECO:0000256" key="7">
    <source>
        <dbReference type="SAM" id="Phobius"/>
    </source>
</evidence>
<keyword evidence="2" id="KW-0813">Transport</keyword>
<evidence type="ECO:0000313" key="9">
    <source>
        <dbReference type="EMBL" id="GCC35993.1"/>
    </source>
</evidence>
<comment type="subcellular location">
    <subcellularLocation>
        <location evidence="1">Membrane</location>
        <topology evidence="1">Multi-pass membrane protein</topology>
    </subcellularLocation>
</comment>
<dbReference type="InterPro" id="IPR020846">
    <property type="entry name" value="MFS_dom"/>
</dbReference>